<reference evidence="2 3" key="1">
    <citation type="submission" date="2019-11" db="EMBL/GenBank/DDBJ databases">
        <authorList>
            <person name="Holert J."/>
        </authorList>
    </citation>
    <scope>NUCLEOTIDE SEQUENCE [LARGE SCALE GENOMIC DNA]</scope>
    <source>
        <strain evidence="2">BC8_1</strain>
    </source>
</reference>
<dbReference type="Proteomes" id="UP000430146">
    <property type="component" value="Unassembled WGS sequence"/>
</dbReference>
<keyword evidence="3" id="KW-1185">Reference proteome</keyword>
<sequence>MSHRELSDALRWVRRAATVVQVLRSMSYPWETIVPMDTGHPSDRCTIRIVGLSDGTPTDFDGQYVVEYDPSRVGTQPVTGEPMPVFHLVTTPDIARATRFDPSEVVALYRAVDRRNPTRADGEPNRPLTAFTVETELATDVLPPAGWYVDPGDPRYWRWWDGTNWTVHTGAR</sequence>
<gene>
    <name evidence="2" type="ORF">AELLOGFF_03284</name>
</gene>
<dbReference type="AlphaFoldDB" id="A0A5S9P9S9"/>
<organism evidence="2 3">
    <name type="scientific">Mycolicibacterium vanbaalenii</name>
    <name type="common">Mycobacterium vanbaalenii</name>
    <dbReference type="NCBI Taxonomy" id="110539"/>
    <lineage>
        <taxon>Bacteria</taxon>
        <taxon>Bacillati</taxon>
        <taxon>Actinomycetota</taxon>
        <taxon>Actinomycetes</taxon>
        <taxon>Mycobacteriales</taxon>
        <taxon>Mycobacteriaceae</taxon>
        <taxon>Mycolicibacterium</taxon>
    </lineage>
</organism>
<evidence type="ECO:0000313" key="2">
    <source>
        <dbReference type="EMBL" id="CAA0100372.1"/>
    </source>
</evidence>
<dbReference type="EMBL" id="CACSIP010000007">
    <property type="protein sequence ID" value="CAA0100372.1"/>
    <property type="molecule type" value="Genomic_DNA"/>
</dbReference>
<dbReference type="Pfam" id="PF10708">
    <property type="entry name" value="DUF2510"/>
    <property type="match status" value="1"/>
</dbReference>
<feature type="domain" description="DUF2510" evidence="1">
    <location>
        <begin position="145"/>
        <end position="169"/>
    </location>
</feature>
<name>A0A5S9P9S9_MYCVN</name>
<accession>A0A5S9P9S9</accession>
<protein>
    <recommendedName>
        <fullName evidence="1">DUF2510 domain-containing protein</fullName>
    </recommendedName>
</protein>
<evidence type="ECO:0000313" key="3">
    <source>
        <dbReference type="Proteomes" id="UP000430146"/>
    </source>
</evidence>
<dbReference type="InterPro" id="IPR018929">
    <property type="entry name" value="DUF2510"/>
</dbReference>
<proteinExistence type="predicted"/>
<evidence type="ECO:0000259" key="1">
    <source>
        <dbReference type="Pfam" id="PF10708"/>
    </source>
</evidence>